<dbReference type="CDD" id="cd13597">
    <property type="entry name" value="PBP2_lipoprotein_Tp32"/>
    <property type="match status" value="1"/>
</dbReference>
<sequence length="265" mass="28270">MSRRIITGILAATLATVGLAACSSGDTKDELVVGASPVPHAEILNYVAKELAPKEGLKLTVKEFTDYVQPNVALDAGDIDANFFQHKPYLDDFSAKKGVKLTPVTAVHIEPLGAYSKKVKALKDLPDGAEVAIPSDNTNGGRALKLLAANGLIEVKPDASTEKDITSNPKKLRFKALEAAQLPRALDDVSLAVINGNYAIEAKLKPSKDALALESGKDNPYANLLVAKAGKENDPKIQKLAKLLNSPEVRKFIEDKYQGSVIAAF</sequence>
<evidence type="ECO:0000313" key="9">
    <source>
        <dbReference type="EMBL" id="MBG6140433.1"/>
    </source>
</evidence>
<evidence type="ECO:0000256" key="7">
    <source>
        <dbReference type="PIRSR" id="PIRSR002854-1"/>
    </source>
</evidence>
<feature type="signal peptide" evidence="8">
    <location>
        <begin position="1"/>
        <end position="20"/>
    </location>
</feature>
<dbReference type="PROSITE" id="PS51257">
    <property type="entry name" value="PROKAR_LIPOPROTEIN"/>
    <property type="match status" value="1"/>
</dbReference>
<dbReference type="AlphaFoldDB" id="A0A8J7GGT7"/>
<dbReference type="GO" id="GO:0016020">
    <property type="term" value="C:membrane"/>
    <property type="evidence" value="ECO:0007669"/>
    <property type="project" value="UniProtKB-SubCell"/>
</dbReference>
<gene>
    <name evidence="9" type="ORF">IW245_006627</name>
</gene>
<comment type="caution">
    <text evidence="9">The sequence shown here is derived from an EMBL/GenBank/DDBJ whole genome shotgun (WGS) entry which is preliminary data.</text>
</comment>
<dbReference type="EMBL" id="JADOUF010000001">
    <property type="protein sequence ID" value="MBG6140433.1"/>
    <property type="molecule type" value="Genomic_DNA"/>
</dbReference>
<evidence type="ECO:0000256" key="1">
    <source>
        <dbReference type="ARBA" id="ARBA00004635"/>
    </source>
</evidence>
<evidence type="ECO:0000256" key="4">
    <source>
        <dbReference type="ARBA" id="ARBA00023139"/>
    </source>
</evidence>
<keyword evidence="4" id="KW-0564">Palmitate</keyword>
<comment type="similarity">
    <text evidence="6">Belongs to the nlpA lipoprotein family.</text>
</comment>
<dbReference type="SUPFAM" id="SSF53850">
    <property type="entry name" value="Periplasmic binding protein-like II"/>
    <property type="match status" value="1"/>
</dbReference>
<dbReference type="Proteomes" id="UP000622552">
    <property type="component" value="Unassembled WGS sequence"/>
</dbReference>
<evidence type="ECO:0000256" key="5">
    <source>
        <dbReference type="ARBA" id="ARBA00023288"/>
    </source>
</evidence>
<evidence type="ECO:0000256" key="8">
    <source>
        <dbReference type="SAM" id="SignalP"/>
    </source>
</evidence>
<comment type="subcellular location">
    <subcellularLocation>
        <location evidence="1">Membrane</location>
        <topology evidence="1">Lipid-anchor</topology>
    </subcellularLocation>
</comment>
<keyword evidence="3" id="KW-0472">Membrane</keyword>
<name>A0A8J7GGT7_9ACTN</name>
<dbReference type="Gene3D" id="3.40.190.10">
    <property type="entry name" value="Periplasmic binding protein-like II"/>
    <property type="match status" value="2"/>
</dbReference>
<feature type="lipid moiety-binding region" description="S-diacylglycerol cysteine" evidence="7">
    <location>
        <position position="22"/>
    </location>
</feature>
<proteinExistence type="inferred from homology"/>
<keyword evidence="2 8" id="KW-0732">Signal</keyword>
<organism evidence="9 10">
    <name type="scientific">Longispora fulva</name>
    <dbReference type="NCBI Taxonomy" id="619741"/>
    <lineage>
        <taxon>Bacteria</taxon>
        <taxon>Bacillati</taxon>
        <taxon>Actinomycetota</taxon>
        <taxon>Actinomycetes</taxon>
        <taxon>Micromonosporales</taxon>
        <taxon>Micromonosporaceae</taxon>
        <taxon>Longispora</taxon>
    </lineage>
</organism>
<dbReference type="InterPro" id="IPR004872">
    <property type="entry name" value="Lipoprotein_NlpA"/>
</dbReference>
<dbReference type="Pfam" id="PF03180">
    <property type="entry name" value="Lipoprotein_9"/>
    <property type="match status" value="1"/>
</dbReference>
<dbReference type="PANTHER" id="PTHR30429">
    <property type="entry name" value="D-METHIONINE-BINDING LIPOPROTEIN METQ"/>
    <property type="match status" value="1"/>
</dbReference>
<keyword evidence="5 6" id="KW-0449">Lipoprotein</keyword>
<evidence type="ECO:0000256" key="6">
    <source>
        <dbReference type="PIRNR" id="PIRNR002854"/>
    </source>
</evidence>
<dbReference type="PANTHER" id="PTHR30429:SF0">
    <property type="entry name" value="METHIONINE-BINDING LIPOPROTEIN METQ"/>
    <property type="match status" value="1"/>
</dbReference>
<protein>
    <recommendedName>
        <fullName evidence="6">Lipoprotein</fullName>
    </recommendedName>
</protein>
<evidence type="ECO:0000313" key="10">
    <source>
        <dbReference type="Proteomes" id="UP000622552"/>
    </source>
</evidence>
<reference evidence="9" key="1">
    <citation type="submission" date="2020-11" db="EMBL/GenBank/DDBJ databases">
        <title>Sequencing the genomes of 1000 actinobacteria strains.</title>
        <authorList>
            <person name="Klenk H.-P."/>
        </authorList>
    </citation>
    <scope>NUCLEOTIDE SEQUENCE</scope>
    <source>
        <strain evidence="9">DSM 45356</strain>
    </source>
</reference>
<dbReference type="PIRSF" id="PIRSF002854">
    <property type="entry name" value="MetQ"/>
    <property type="match status" value="1"/>
</dbReference>
<keyword evidence="10" id="KW-1185">Reference proteome</keyword>
<evidence type="ECO:0000256" key="3">
    <source>
        <dbReference type="ARBA" id="ARBA00023136"/>
    </source>
</evidence>
<evidence type="ECO:0000256" key="2">
    <source>
        <dbReference type="ARBA" id="ARBA00022729"/>
    </source>
</evidence>
<feature type="chain" id="PRO_5035189417" description="Lipoprotein" evidence="8">
    <location>
        <begin position="21"/>
        <end position="265"/>
    </location>
</feature>
<accession>A0A8J7GGT7</accession>
<dbReference type="RefSeq" id="WP_197006976.1">
    <property type="nucleotide sequence ID" value="NZ_BONS01000005.1"/>
</dbReference>